<comment type="function">
    <text evidence="1">Required for disulfide bond formation in some periplasmic proteins. Acts by transferring its disulfide bond to other proteins and is reduced in the process.</text>
</comment>
<name>A0AAD0RLG4_9NEIS</name>
<feature type="domain" description="Thioredoxin-like fold" evidence="2">
    <location>
        <begin position="118"/>
        <end position="246"/>
    </location>
</feature>
<dbReference type="Pfam" id="PF13098">
    <property type="entry name" value="Thioredoxin_2"/>
    <property type="match status" value="1"/>
</dbReference>
<dbReference type="RefSeq" id="WP_019100024.1">
    <property type="nucleotide sequence ID" value="NZ_CP031968.1"/>
</dbReference>
<keyword evidence="4" id="KW-1185">Reference proteome</keyword>
<keyword evidence="1" id="KW-0574">Periplasm</keyword>
<dbReference type="AlphaFoldDB" id="A0AAD0RLG4"/>
<reference evidence="3 4" key="1">
    <citation type="submission" date="2018-08" db="EMBL/GenBank/DDBJ databases">
        <title>Complete genome sequence of JP2-74.</title>
        <authorList>
            <person name="Wu L."/>
        </authorList>
    </citation>
    <scope>NUCLEOTIDE SEQUENCE [LARGE SCALE GENOMIC DNA]</scope>
    <source>
        <strain evidence="3 4">JP2-74</strain>
    </source>
</reference>
<keyword evidence="1" id="KW-0676">Redox-active center</keyword>
<dbReference type="GeneID" id="58557758"/>
<dbReference type="PANTHER" id="PTHR35272:SF4">
    <property type="entry name" value="THIOL:DISULFIDE INTERCHANGE PROTEIN DSBG"/>
    <property type="match status" value="1"/>
</dbReference>
<dbReference type="PANTHER" id="PTHR35272">
    <property type="entry name" value="THIOL:DISULFIDE INTERCHANGE PROTEIN DSBC-RELATED"/>
    <property type="match status" value="1"/>
</dbReference>
<accession>A0AAD0RLG4</accession>
<dbReference type="InterPro" id="IPR009094">
    <property type="entry name" value="DiS-bond_isomerase_DsbC/G_N_sf"/>
</dbReference>
<dbReference type="GO" id="GO:0042597">
    <property type="term" value="C:periplasmic space"/>
    <property type="evidence" value="ECO:0007669"/>
    <property type="project" value="UniProtKB-SubCell"/>
</dbReference>
<keyword evidence="1" id="KW-0732">Signal</keyword>
<comment type="subcellular location">
    <subcellularLocation>
        <location evidence="1">Periplasm</location>
    </subcellularLocation>
</comment>
<comment type="similarity">
    <text evidence="1">Belongs to the thioredoxin family. DsbC subfamily.</text>
</comment>
<dbReference type="InterPro" id="IPR051470">
    <property type="entry name" value="Thiol:disulfide_interchange"/>
</dbReference>
<evidence type="ECO:0000256" key="1">
    <source>
        <dbReference type="RuleBase" id="RU364038"/>
    </source>
</evidence>
<proteinExistence type="inferred from homology"/>
<dbReference type="InterPro" id="IPR036249">
    <property type="entry name" value="Thioredoxin-like_sf"/>
</dbReference>
<dbReference type="CDD" id="cd03020">
    <property type="entry name" value="DsbA_DsbC_DsbG"/>
    <property type="match status" value="1"/>
</dbReference>
<dbReference type="InterPro" id="IPR033954">
    <property type="entry name" value="DiS-bond_Isoase_DsbC/G"/>
</dbReference>
<evidence type="ECO:0000313" key="4">
    <source>
        <dbReference type="Proteomes" id="UP000259465"/>
    </source>
</evidence>
<gene>
    <name evidence="3" type="primary">dsbG</name>
    <name evidence="3" type="ORF">D1345_00275</name>
</gene>
<dbReference type="Gene3D" id="3.10.450.70">
    <property type="entry name" value="Disulphide bond isomerase, DsbC/G, N-terminal"/>
    <property type="match status" value="1"/>
</dbReference>
<protein>
    <recommendedName>
        <fullName evidence="1">Thiol:disulfide interchange protein</fullName>
    </recommendedName>
</protein>
<dbReference type="NCBIfam" id="NF008657">
    <property type="entry name" value="PRK11657.1"/>
    <property type="match status" value="1"/>
</dbReference>
<dbReference type="SUPFAM" id="SSF52833">
    <property type="entry name" value="Thioredoxin-like"/>
    <property type="match status" value="1"/>
</dbReference>
<dbReference type="KEGG" id="crz:D1345_00275"/>
<dbReference type="InterPro" id="IPR012336">
    <property type="entry name" value="Thioredoxin-like_fold"/>
</dbReference>
<dbReference type="Gene3D" id="3.40.30.10">
    <property type="entry name" value="Glutaredoxin"/>
    <property type="match status" value="1"/>
</dbReference>
<feature type="signal peptide" evidence="1">
    <location>
        <begin position="1"/>
        <end position="25"/>
    </location>
</feature>
<feature type="chain" id="PRO_5041765408" description="Thiol:disulfide interchange protein" evidence="1">
    <location>
        <begin position="26"/>
        <end position="249"/>
    </location>
</feature>
<dbReference type="Proteomes" id="UP000259465">
    <property type="component" value="Chromosome"/>
</dbReference>
<dbReference type="EMBL" id="CP031968">
    <property type="protein sequence ID" value="AXT44737.1"/>
    <property type="molecule type" value="Genomic_DNA"/>
</dbReference>
<dbReference type="SUPFAM" id="SSF54423">
    <property type="entry name" value="DsbC/DsbG N-terminal domain-like"/>
    <property type="match status" value="1"/>
</dbReference>
<sequence length="249" mass="26797">MTAPLLLRLAPLALWLSLNALPAHAQPWPAPIQALEAQGYEILGSFPGPSGLTGYASLYLGRPQAVYLTADGQQAIVGNVTDAKGEKWNPERLDRQFSAALWRQLETSHWIADGKTGAQRVIYTFTDPNCPYCRQLWRDARPWVQAGKVQIRHILVGLLAEDSPAKAAALLAAPDPAAALARHEAGASIQPLAKPPAAVSAKLAANQQLMERFGVFATPASFYRDARGQLQKVQGAPTAATLQKLLGPR</sequence>
<organism evidence="3 4">
    <name type="scientific">Chromobacterium rhizoryzae</name>
    <dbReference type="NCBI Taxonomy" id="1778675"/>
    <lineage>
        <taxon>Bacteria</taxon>
        <taxon>Pseudomonadati</taxon>
        <taxon>Pseudomonadota</taxon>
        <taxon>Betaproteobacteria</taxon>
        <taxon>Neisseriales</taxon>
        <taxon>Chromobacteriaceae</taxon>
        <taxon>Chromobacterium</taxon>
    </lineage>
</organism>
<evidence type="ECO:0000259" key="2">
    <source>
        <dbReference type="Pfam" id="PF13098"/>
    </source>
</evidence>
<evidence type="ECO:0000313" key="3">
    <source>
        <dbReference type="EMBL" id="AXT44737.1"/>
    </source>
</evidence>